<proteinExistence type="predicted"/>
<evidence type="ECO:0000313" key="2">
    <source>
        <dbReference type="Proteomes" id="UP001054945"/>
    </source>
</evidence>
<accession>A0AAV4SH18</accession>
<dbReference type="Proteomes" id="UP001054945">
    <property type="component" value="Unassembled WGS sequence"/>
</dbReference>
<dbReference type="AlphaFoldDB" id="A0AAV4SH18"/>
<sequence length="84" mass="9869">MFRSILEASASVGEENGFWKEYLSDSPVLNGSLKFRSFSNNRYREKKEKYSFDESEKIKEEKNCFCPKACTDKYYILTKKAVTE</sequence>
<organism evidence="1 2">
    <name type="scientific">Caerostris extrusa</name>
    <name type="common">Bark spider</name>
    <name type="synonym">Caerostris bankana</name>
    <dbReference type="NCBI Taxonomy" id="172846"/>
    <lineage>
        <taxon>Eukaryota</taxon>
        <taxon>Metazoa</taxon>
        <taxon>Ecdysozoa</taxon>
        <taxon>Arthropoda</taxon>
        <taxon>Chelicerata</taxon>
        <taxon>Arachnida</taxon>
        <taxon>Araneae</taxon>
        <taxon>Araneomorphae</taxon>
        <taxon>Entelegynae</taxon>
        <taxon>Araneoidea</taxon>
        <taxon>Araneidae</taxon>
        <taxon>Caerostris</taxon>
    </lineage>
</organism>
<reference evidence="1 2" key="1">
    <citation type="submission" date="2021-06" db="EMBL/GenBank/DDBJ databases">
        <title>Caerostris extrusa draft genome.</title>
        <authorList>
            <person name="Kono N."/>
            <person name="Arakawa K."/>
        </authorList>
    </citation>
    <scope>NUCLEOTIDE SEQUENCE [LARGE SCALE GENOMIC DNA]</scope>
</reference>
<protein>
    <submittedName>
        <fullName evidence="1">Uncharacterized protein</fullName>
    </submittedName>
</protein>
<keyword evidence="2" id="KW-1185">Reference proteome</keyword>
<name>A0AAV4SH18_CAEEX</name>
<evidence type="ECO:0000313" key="1">
    <source>
        <dbReference type="EMBL" id="GIY32639.1"/>
    </source>
</evidence>
<gene>
    <name evidence="1" type="ORF">CEXT_249271</name>
</gene>
<dbReference type="EMBL" id="BPLR01009527">
    <property type="protein sequence ID" value="GIY32639.1"/>
    <property type="molecule type" value="Genomic_DNA"/>
</dbReference>
<comment type="caution">
    <text evidence="1">The sequence shown here is derived from an EMBL/GenBank/DDBJ whole genome shotgun (WGS) entry which is preliminary data.</text>
</comment>